<sequence length="75" mass="8495">MAGESRWYEDWSFKIRGRDVIVRVALDGPRQGVLTAFHVLYGPSQIGLDIPVNSREDAREKTEALLCELMGANWC</sequence>
<dbReference type="AlphaFoldDB" id="A0A2W6IDW9"/>
<dbReference type="Proteomes" id="UP000249614">
    <property type="component" value="Unassembled WGS sequence"/>
</dbReference>
<reference evidence="1 2" key="1">
    <citation type="submission" date="2016-05" db="EMBL/GenBank/DDBJ databases">
        <authorList>
            <person name="Lavstsen T."/>
            <person name="Jespersen J.S."/>
        </authorList>
    </citation>
    <scope>NUCLEOTIDE SEQUENCE [LARGE SCALE GENOMIC DNA]</scope>
    <source>
        <strain evidence="1 2">SM-5815</strain>
    </source>
</reference>
<proteinExistence type="predicted"/>
<name>A0A2W6IDW9_STEMA</name>
<evidence type="ECO:0000313" key="1">
    <source>
        <dbReference type="EMBL" id="PZS93757.1"/>
    </source>
</evidence>
<organism evidence="1 2">
    <name type="scientific">Stenotrophomonas maltophilia</name>
    <name type="common">Pseudomonas maltophilia</name>
    <name type="synonym">Xanthomonas maltophilia</name>
    <dbReference type="NCBI Taxonomy" id="40324"/>
    <lineage>
        <taxon>Bacteria</taxon>
        <taxon>Pseudomonadati</taxon>
        <taxon>Pseudomonadota</taxon>
        <taxon>Gammaproteobacteria</taxon>
        <taxon>Lysobacterales</taxon>
        <taxon>Lysobacteraceae</taxon>
        <taxon>Stenotrophomonas</taxon>
        <taxon>Stenotrophomonas maltophilia group</taxon>
    </lineage>
</organism>
<accession>A0A2W6IDW9</accession>
<gene>
    <name evidence="1" type="ORF">A7X83_05360</name>
</gene>
<protein>
    <submittedName>
        <fullName evidence="1">Uncharacterized protein</fullName>
    </submittedName>
</protein>
<evidence type="ECO:0000313" key="2">
    <source>
        <dbReference type="Proteomes" id="UP000249614"/>
    </source>
</evidence>
<dbReference type="EMBL" id="LXXM01000113">
    <property type="protein sequence ID" value="PZS93757.1"/>
    <property type="molecule type" value="Genomic_DNA"/>
</dbReference>
<comment type="caution">
    <text evidence="1">The sequence shown here is derived from an EMBL/GenBank/DDBJ whole genome shotgun (WGS) entry which is preliminary data.</text>
</comment>